<dbReference type="PANTHER" id="PTHR37038:SF14">
    <property type="entry name" value="TRANSCRIPTIONAL ACTIVATOR"/>
    <property type="match status" value="1"/>
</dbReference>
<sequence>MESVYNMNLNLGKKIKQRRQELGLTQKQLAEDICTQAQISNIEKGTLNPSSSALYLIGKKLKVDFNYFFDQTISSQQSGHFSEISKMIERLKAERNYVSIKYIIDNELSHNAAIYSKYEKDYLLWHRGITIYYIGSSINQSIEFLEDLISKREGVTTEKDFLLNISIYASIGAILKDEGEFKKAYQIYLDALEIIEKNRINKSEDSTIKIYIRILFGISQVSTQLHSYLESIEHITRAIDLCTSIKTLYLLADCYYQLGYNHIKLDNKNKGLESLEISSTLYSIEKNQEMQRLVLSEIRKIK</sequence>
<dbReference type="PROSITE" id="PS50005">
    <property type="entry name" value="TPR"/>
    <property type="match status" value="1"/>
</dbReference>
<dbReference type="SMART" id="SM00028">
    <property type="entry name" value="TPR"/>
    <property type="match status" value="3"/>
</dbReference>
<feature type="domain" description="HTH cro/C1-type" evidence="2">
    <location>
        <begin position="15"/>
        <end position="68"/>
    </location>
</feature>
<dbReference type="InterPro" id="IPR001387">
    <property type="entry name" value="Cro/C1-type_HTH"/>
</dbReference>
<dbReference type="RefSeq" id="WP_328236815.1">
    <property type="nucleotide sequence ID" value="NZ_JAROAS010000009.1"/>
</dbReference>
<dbReference type="InterPro" id="IPR053163">
    <property type="entry name" value="HTH-type_regulator_Rgg"/>
</dbReference>
<dbReference type="Gene3D" id="1.25.40.10">
    <property type="entry name" value="Tetratricopeptide repeat domain"/>
    <property type="match status" value="1"/>
</dbReference>
<dbReference type="Pfam" id="PF01381">
    <property type="entry name" value="HTH_3"/>
    <property type="match status" value="1"/>
</dbReference>
<dbReference type="InterPro" id="IPR011990">
    <property type="entry name" value="TPR-like_helical_dom_sf"/>
</dbReference>
<organism evidence="3 4">
    <name type="scientific">Shouchella miscanthi</name>
    <dbReference type="NCBI Taxonomy" id="2598861"/>
    <lineage>
        <taxon>Bacteria</taxon>
        <taxon>Bacillati</taxon>
        <taxon>Bacillota</taxon>
        <taxon>Bacilli</taxon>
        <taxon>Bacillales</taxon>
        <taxon>Bacillaceae</taxon>
        <taxon>Shouchella</taxon>
    </lineage>
</organism>
<dbReference type="InterPro" id="IPR041315">
    <property type="entry name" value="PlcR_TPR"/>
</dbReference>
<dbReference type="Pfam" id="PF18768">
    <property type="entry name" value="RNPP_C"/>
    <property type="match status" value="1"/>
</dbReference>
<evidence type="ECO:0000313" key="3">
    <source>
        <dbReference type="EMBL" id="MED4127830.1"/>
    </source>
</evidence>
<dbReference type="CDD" id="cd00093">
    <property type="entry name" value="HTH_XRE"/>
    <property type="match status" value="1"/>
</dbReference>
<comment type="caution">
    <text evidence="3">The sequence shown here is derived from an EMBL/GenBank/DDBJ whole genome shotgun (WGS) entry which is preliminary data.</text>
</comment>
<gene>
    <name evidence="3" type="ORF">P5F74_06755</name>
</gene>
<proteinExistence type="predicted"/>
<reference evidence="3 4" key="1">
    <citation type="submission" date="2023-03" db="EMBL/GenBank/DDBJ databases">
        <title>Bacillus Genome Sequencing.</title>
        <authorList>
            <person name="Dunlap C."/>
        </authorList>
    </citation>
    <scope>NUCLEOTIDE SEQUENCE [LARGE SCALE GENOMIC DNA]</scope>
    <source>
        <strain evidence="3 4">B-4107</strain>
    </source>
</reference>
<evidence type="ECO:0000256" key="1">
    <source>
        <dbReference type="PROSITE-ProRule" id="PRU00339"/>
    </source>
</evidence>
<protein>
    <submittedName>
        <fullName evidence="3">Helix-turn-helix domain-containing protein</fullName>
    </submittedName>
</protein>
<dbReference type="SUPFAM" id="SSF48452">
    <property type="entry name" value="TPR-like"/>
    <property type="match status" value="1"/>
</dbReference>
<feature type="repeat" description="TPR" evidence="1">
    <location>
        <begin position="165"/>
        <end position="198"/>
    </location>
</feature>
<dbReference type="InterPro" id="IPR019734">
    <property type="entry name" value="TPR_rpt"/>
</dbReference>
<keyword evidence="4" id="KW-1185">Reference proteome</keyword>
<dbReference type="Proteomes" id="UP001341820">
    <property type="component" value="Unassembled WGS sequence"/>
</dbReference>
<dbReference type="InterPro" id="IPR010982">
    <property type="entry name" value="Lambda_DNA-bd_dom_sf"/>
</dbReference>
<name>A0ABU6NKS3_9BACI</name>
<accession>A0ABU6NKS3</accession>
<evidence type="ECO:0000259" key="2">
    <source>
        <dbReference type="PROSITE" id="PS50943"/>
    </source>
</evidence>
<dbReference type="PROSITE" id="PS50943">
    <property type="entry name" value="HTH_CROC1"/>
    <property type="match status" value="1"/>
</dbReference>
<evidence type="ECO:0000313" key="4">
    <source>
        <dbReference type="Proteomes" id="UP001341820"/>
    </source>
</evidence>
<dbReference type="SUPFAM" id="SSF47413">
    <property type="entry name" value="lambda repressor-like DNA-binding domains"/>
    <property type="match status" value="1"/>
</dbReference>
<dbReference type="EMBL" id="JAROAS010000009">
    <property type="protein sequence ID" value="MED4127830.1"/>
    <property type="molecule type" value="Genomic_DNA"/>
</dbReference>
<dbReference type="PANTHER" id="PTHR37038">
    <property type="entry name" value="TRANSCRIPTIONAL REGULATOR-RELATED"/>
    <property type="match status" value="1"/>
</dbReference>
<keyword evidence="1" id="KW-0802">TPR repeat</keyword>
<dbReference type="SMART" id="SM00530">
    <property type="entry name" value="HTH_XRE"/>
    <property type="match status" value="1"/>
</dbReference>